<dbReference type="SUPFAM" id="SSF54427">
    <property type="entry name" value="NTF2-like"/>
    <property type="match status" value="2"/>
</dbReference>
<feature type="domain" description="SnoaL-like" evidence="2">
    <location>
        <begin position="295"/>
        <end position="390"/>
    </location>
</feature>
<accession>A0A285MV09</accession>
<name>A0A285MV09_9FLAO</name>
<dbReference type="SUPFAM" id="SSF69304">
    <property type="entry name" value="Tricorn protease N-terminal domain"/>
    <property type="match status" value="1"/>
</dbReference>
<dbReference type="Gene3D" id="3.10.450.50">
    <property type="match status" value="2"/>
</dbReference>
<dbReference type="Pfam" id="PF12680">
    <property type="entry name" value="SnoaL_2"/>
    <property type="match status" value="2"/>
</dbReference>
<feature type="domain" description="SnoaL-like" evidence="2">
    <location>
        <begin position="407"/>
        <end position="503"/>
    </location>
</feature>
<dbReference type="Proteomes" id="UP000219048">
    <property type="component" value="Unassembled WGS sequence"/>
</dbReference>
<reference evidence="4" key="1">
    <citation type="submission" date="2017-09" db="EMBL/GenBank/DDBJ databases">
        <authorList>
            <person name="Varghese N."/>
            <person name="Submissions S."/>
        </authorList>
    </citation>
    <scope>NUCLEOTIDE SEQUENCE [LARGE SCALE GENOMIC DNA]</scope>
    <source>
        <strain evidence="4">DSM 25885</strain>
    </source>
</reference>
<evidence type="ECO:0000256" key="1">
    <source>
        <dbReference type="SAM" id="SignalP"/>
    </source>
</evidence>
<keyword evidence="1" id="KW-0732">Signal</keyword>
<feature type="chain" id="PRO_5012289741" description="SnoaL-like domain-containing protein" evidence="1">
    <location>
        <begin position="25"/>
        <end position="508"/>
    </location>
</feature>
<gene>
    <name evidence="3" type="ORF">SAMN06265377_2357</name>
</gene>
<sequence>MMLRRLIIPTILLCSLSMNSQVNTEVYLFDLKINDENLILSNPKNISNNEGYDNQPSFMDDNTVLFSSTRADQTDIRRFNIESGSTSSWISNTPTGSEYSPLKIPGKNAVSAIRLDLDGLQRLYEYNLKSGESTPILEKKVGYHVWYSNHILVSTVLVDNRMDLVVSNLIDGSNKTVQRNVGRSLSKIPNSNLVSYISKKNTIWEIKSLDPDSGATQKIANVPEKSEDICWLDANTILSGVGKSIVKFNTKSDEAWESVIDFKLDEINSITRIAVNESRNRLAFVAEESPLRLIDRQVRTFNNRDLFGFVSCYAEDVLVQRFPNETMYIGRQKMTENYDRFYQNTKNAQVEVIKRIRIGNTVVDEEISIVDGRKGHQVAIYEVKNGLIASMTFIFPERETNDAESIVQEQLDAYNSKDIDAFMATYSEDVKLYNFPNELSKQGQDKMKDGYSSFFKNTPDLNCEIKNRIVIGNKVIDEEFITANGNSFSAVAIYEVENGKITKVTFLE</sequence>
<dbReference type="InterPro" id="IPR037401">
    <property type="entry name" value="SnoaL-like"/>
</dbReference>
<keyword evidence="4" id="KW-1185">Reference proteome</keyword>
<feature type="signal peptide" evidence="1">
    <location>
        <begin position="1"/>
        <end position="24"/>
    </location>
</feature>
<proteinExistence type="predicted"/>
<protein>
    <recommendedName>
        <fullName evidence="2">SnoaL-like domain-containing protein</fullName>
    </recommendedName>
</protein>
<evidence type="ECO:0000313" key="3">
    <source>
        <dbReference type="EMBL" id="SNZ00533.1"/>
    </source>
</evidence>
<dbReference type="AlphaFoldDB" id="A0A285MV09"/>
<dbReference type="EMBL" id="OBEH01000003">
    <property type="protein sequence ID" value="SNZ00533.1"/>
    <property type="molecule type" value="Genomic_DNA"/>
</dbReference>
<dbReference type="InterPro" id="IPR032710">
    <property type="entry name" value="NTF2-like_dom_sf"/>
</dbReference>
<organism evidence="3 4">
    <name type="scientific">Flagellimonas pacifica</name>
    <dbReference type="NCBI Taxonomy" id="1247520"/>
    <lineage>
        <taxon>Bacteria</taxon>
        <taxon>Pseudomonadati</taxon>
        <taxon>Bacteroidota</taxon>
        <taxon>Flavobacteriia</taxon>
        <taxon>Flavobacteriales</taxon>
        <taxon>Flavobacteriaceae</taxon>
        <taxon>Flagellimonas</taxon>
    </lineage>
</organism>
<evidence type="ECO:0000313" key="4">
    <source>
        <dbReference type="Proteomes" id="UP000219048"/>
    </source>
</evidence>
<evidence type="ECO:0000259" key="2">
    <source>
        <dbReference type="Pfam" id="PF12680"/>
    </source>
</evidence>